<dbReference type="AlphaFoldDB" id="A0A814D528"/>
<dbReference type="InterPro" id="IPR010721">
    <property type="entry name" value="UstE-like"/>
</dbReference>
<sequence>MNWLARTIWLLFNVFFGAPSATLLFLWVACDLQLPLIIIEPISSYLPAFKTLFNVPYVHINEFSSSVSAKLLFNAFLYAIFGTVHTLFAQEFMQVILRRFLFPKETLRTVYCILTTITVIVLIGFWQHTHIQLWNWLPRTMDIYQQQRVLLLLFLLFYSPGSYVIIKFNPLEFCGVNQIFSKSKTSSCPYASSEESEKRTSGNETLVTTGLFRLCRHPLYFFTILAWIITPVMSLDRLAFIVYTCLYALIGIRFEERKLVQIFGESYVRYQQRVPSIIPSFRRKAKEL</sequence>
<dbReference type="EMBL" id="CAJNOJ010000046">
    <property type="protein sequence ID" value="CAF0950981.1"/>
    <property type="molecule type" value="Genomic_DNA"/>
</dbReference>
<dbReference type="OrthoDB" id="422086at2759"/>
<evidence type="ECO:0000313" key="12">
    <source>
        <dbReference type="Proteomes" id="UP000663852"/>
    </source>
</evidence>
<keyword evidence="11" id="KW-1185">Reference proteome</keyword>
<comment type="caution">
    <text evidence="9">The sequence shown here is derived from an EMBL/GenBank/DDBJ whole genome shotgun (WGS) entry which is preliminary data.</text>
</comment>
<dbReference type="InterPro" id="IPR033580">
    <property type="entry name" value="Nurim-like"/>
</dbReference>
<dbReference type="EMBL" id="CAJNOR010002149">
    <property type="protein sequence ID" value="CAF1254381.1"/>
    <property type="molecule type" value="Genomic_DNA"/>
</dbReference>
<proteinExistence type="inferred from homology"/>
<evidence type="ECO:0000313" key="10">
    <source>
        <dbReference type="EMBL" id="CAF1254381.1"/>
    </source>
</evidence>
<feature type="transmembrane region" description="Helical" evidence="8">
    <location>
        <begin position="149"/>
        <end position="166"/>
    </location>
</feature>
<name>A0A814D528_ADIRI</name>
<evidence type="ECO:0000256" key="5">
    <source>
        <dbReference type="ARBA" id="ARBA00023136"/>
    </source>
</evidence>
<organism evidence="9 12">
    <name type="scientific">Adineta ricciae</name>
    <name type="common">Rotifer</name>
    <dbReference type="NCBI Taxonomy" id="249248"/>
    <lineage>
        <taxon>Eukaryota</taxon>
        <taxon>Metazoa</taxon>
        <taxon>Spiralia</taxon>
        <taxon>Gnathifera</taxon>
        <taxon>Rotifera</taxon>
        <taxon>Eurotatoria</taxon>
        <taxon>Bdelloidea</taxon>
        <taxon>Adinetida</taxon>
        <taxon>Adinetidae</taxon>
        <taxon>Adineta</taxon>
    </lineage>
</organism>
<dbReference type="PANTHER" id="PTHR31040">
    <property type="entry name" value="NURIM"/>
    <property type="match status" value="1"/>
</dbReference>
<evidence type="ECO:0000256" key="4">
    <source>
        <dbReference type="ARBA" id="ARBA00022989"/>
    </source>
</evidence>
<evidence type="ECO:0000256" key="7">
    <source>
        <dbReference type="ARBA" id="ARBA00032957"/>
    </source>
</evidence>
<keyword evidence="3 8" id="KW-0812">Transmembrane</keyword>
<comment type="subcellular location">
    <subcellularLocation>
        <location evidence="1">Nucleus inner membrane</location>
        <topology evidence="1">Multi-pass membrane protein</topology>
    </subcellularLocation>
</comment>
<evidence type="ECO:0000256" key="2">
    <source>
        <dbReference type="ARBA" id="ARBA00010631"/>
    </source>
</evidence>
<dbReference type="Pfam" id="PF06966">
    <property type="entry name" value="DUF1295"/>
    <property type="match status" value="1"/>
</dbReference>
<accession>A0A814D528</accession>
<keyword evidence="4 8" id="KW-1133">Transmembrane helix</keyword>
<protein>
    <recommendedName>
        <fullName evidence="7">Nuclear envelope membrane protein</fullName>
    </recommendedName>
    <alternativeName>
        <fullName evidence="6">Nuclear rim protein</fullName>
    </alternativeName>
</protein>
<dbReference type="PROSITE" id="PS51257">
    <property type="entry name" value="PROKAR_LIPOPROTEIN"/>
    <property type="match status" value="1"/>
</dbReference>
<reference evidence="9" key="1">
    <citation type="submission" date="2021-02" db="EMBL/GenBank/DDBJ databases">
        <authorList>
            <person name="Nowell W R."/>
        </authorList>
    </citation>
    <scope>NUCLEOTIDE SEQUENCE</scope>
</reference>
<feature type="transmembrane region" description="Helical" evidence="8">
    <location>
        <begin position="67"/>
        <end position="88"/>
    </location>
</feature>
<feature type="transmembrane region" description="Helical" evidence="8">
    <location>
        <begin position="219"/>
        <end position="250"/>
    </location>
</feature>
<evidence type="ECO:0000256" key="8">
    <source>
        <dbReference type="SAM" id="Phobius"/>
    </source>
</evidence>
<evidence type="ECO:0000256" key="6">
    <source>
        <dbReference type="ARBA" id="ARBA00031700"/>
    </source>
</evidence>
<comment type="similarity">
    <text evidence="2">Belongs to the nurim family.</text>
</comment>
<gene>
    <name evidence="9" type="ORF">EDS130_LOCUS12334</name>
    <name evidence="10" type="ORF">XAT740_LOCUS26434</name>
</gene>
<dbReference type="PANTHER" id="PTHR31040:SF1">
    <property type="entry name" value="NURIM"/>
    <property type="match status" value="1"/>
</dbReference>
<evidence type="ECO:0000256" key="3">
    <source>
        <dbReference type="ARBA" id="ARBA00022692"/>
    </source>
</evidence>
<evidence type="ECO:0000313" key="9">
    <source>
        <dbReference type="EMBL" id="CAF0950981.1"/>
    </source>
</evidence>
<keyword evidence="5 8" id="KW-0472">Membrane</keyword>
<dbReference type="GO" id="GO:0005637">
    <property type="term" value="C:nuclear inner membrane"/>
    <property type="evidence" value="ECO:0007669"/>
    <property type="project" value="UniProtKB-SubCell"/>
</dbReference>
<evidence type="ECO:0000256" key="1">
    <source>
        <dbReference type="ARBA" id="ARBA00004473"/>
    </source>
</evidence>
<dbReference type="Proteomes" id="UP000663852">
    <property type="component" value="Unassembled WGS sequence"/>
</dbReference>
<dbReference type="Gene3D" id="1.20.120.1630">
    <property type="match status" value="1"/>
</dbReference>
<feature type="transmembrane region" description="Helical" evidence="8">
    <location>
        <begin position="34"/>
        <end position="55"/>
    </location>
</feature>
<feature type="transmembrane region" description="Helical" evidence="8">
    <location>
        <begin position="7"/>
        <end position="28"/>
    </location>
</feature>
<evidence type="ECO:0000313" key="11">
    <source>
        <dbReference type="Proteomes" id="UP000663828"/>
    </source>
</evidence>
<dbReference type="Proteomes" id="UP000663828">
    <property type="component" value="Unassembled WGS sequence"/>
</dbReference>
<feature type="transmembrane region" description="Helical" evidence="8">
    <location>
        <begin position="108"/>
        <end position="128"/>
    </location>
</feature>